<dbReference type="GO" id="GO:0004114">
    <property type="term" value="F:3',5'-cyclic-nucleotide phosphodiesterase activity"/>
    <property type="evidence" value="ECO:0007669"/>
    <property type="project" value="InterPro"/>
</dbReference>
<feature type="compositionally biased region" description="Basic and acidic residues" evidence="7">
    <location>
        <begin position="890"/>
        <end position="915"/>
    </location>
</feature>
<organism evidence="10 11">
    <name type="scientific">Piromyces finnis</name>
    <dbReference type="NCBI Taxonomy" id="1754191"/>
    <lineage>
        <taxon>Eukaryota</taxon>
        <taxon>Fungi</taxon>
        <taxon>Fungi incertae sedis</taxon>
        <taxon>Chytridiomycota</taxon>
        <taxon>Chytridiomycota incertae sedis</taxon>
        <taxon>Neocallimastigomycetes</taxon>
        <taxon>Neocallimastigales</taxon>
        <taxon>Neocallimastigaceae</taxon>
        <taxon>Piromyces</taxon>
    </lineage>
</organism>
<evidence type="ECO:0000256" key="1">
    <source>
        <dbReference type="ARBA" id="ARBA00022723"/>
    </source>
</evidence>
<dbReference type="GO" id="GO:0046872">
    <property type="term" value="F:metal ion binding"/>
    <property type="evidence" value="ECO:0007669"/>
    <property type="project" value="UniProtKB-KW"/>
</dbReference>
<evidence type="ECO:0000259" key="9">
    <source>
        <dbReference type="PROSITE" id="PS51845"/>
    </source>
</evidence>
<dbReference type="InterPro" id="IPR023088">
    <property type="entry name" value="PDEase"/>
</dbReference>
<feature type="binding site" evidence="5">
    <location>
        <position position="513"/>
    </location>
    <ligand>
        <name>Zn(2+)</name>
        <dbReference type="ChEBI" id="CHEBI:29105"/>
        <label>1</label>
    </ligand>
</feature>
<dbReference type="Gene3D" id="1.10.1300.10">
    <property type="entry name" value="3'5'-cyclic nucleotide phosphodiesterase, catalytic domain"/>
    <property type="match status" value="1"/>
</dbReference>
<evidence type="ECO:0000256" key="5">
    <source>
        <dbReference type="PIRSR" id="PIRSR623088-3"/>
    </source>
</evidence>
<dbReference type="InterPro" id="IPR002073">
    <property type="entry name" value="PDEase_catalytic_dom"/>
</dbReference>
<keyword evidence="8" id="KW-0812">Transmembrane</keyword>
<feature type="compositionally biased region" description="Basic residues" evidence="7">
    <location>
        <begin position="870"/>
        <end position="889"/>
    </location>
</feature>
<reference evidence="10 11" key="2">
    <citation type="submission" date="2016-08" db="EMBL/GenBank/DDBJ databases">
        <title>Pervasive Adenine N6-methylation of Active Genes in Fungi.</title>
        <authorList>
            <consortium name="DOE Joint Genome Institute"/>
            <person name="Mondo S.J."/>
            <person name="Dannebaum R.O."/>
            <person name="Kuo R.C."/>
            <person name="Labutti K."/>
            <person name="Haridas S."/>
            <person name="Kuo A."/>
            <person name="Salamov A."/>
            <person name="Ahrendt S.R."/>
            <person name="Lipzen A."/>
            <person name="Sullivan W."/>
            <person name="Andreopoulos W.B."/>
            <person name="Clum A."/>
            <person name="Lindquist E."/>
            <person name="Daum C."/>
            <person name="Ramamoorthy G.K."/>
            <person name="Gryganskyi A."/>
            <person name="Culley D."/>
            <person name="Magnuson J.K."/>
            <person name="James T.Y."/>
            <person name="O'Malley M.A."/>
            <person name="Stajich J.E."/>
            <person name="Spatafora J.W."/>
            <person name="Visel A."/>
            <person name="Grigoriev I.V."/>
        </authorList>
    </citation>
    <scope>NUCLEOTIDE SEQUENCE [LARGE SCALE GENOMIC DNA]</scope>
    <source>
        <strain evidence="11">finn</strain>
    </source>
</reference>
<proteinExistence type="inferred from homology"/>
<dbReference type="Proteomes" id="UP000193719">
    <property type="component" value="Unassembled WGS sequence"/>
</dbReference>
<evidence type="ECO:0000256" key="6">
    <source>
        <dbReference type="RuleBase" id="RU363067"/>
    </source>
</evidence>
<feature type="transmembrane region" description="Helical" evidence="8">
    <location>
        <begin position="115"/>
        <end position="136"/>
    </location>
</feature>
<evidence type="ECO:0000256" key="4">
    <source>
        <dbReference type="PIRSR" id="PIRSR623088-2"/>
    </source>
</evidence>
<comment type="similarity">
    <text evidence="6">Belongs to the cyclic nucleotide phosphodiesterase family.</text>
</comment>
<keyword evidence="2 6" id="KW-0378">Hydrolase</keyword>
<comment type="cofactor">
    <cofactor evidence="6">
        <name>a divalent metal cation</name>
        <dbReference type="ChEBI" id="CHEBI:60240"/>
    </cofactor>
    <text evidence="6">Binds 2 divalent metal cations per subunit. Site 1 may preferentially bind zinc ions, while site 2 has a preference for magnesium and/or manganese ions.</text>
</comment>
<feature type="binding site" evidence="4">
    <location>
        <position position="622"/>
    </location>
    <ligand>
        <name>AMP</name>
        <dbReference type="ChEBI" id="CHEBI:456215"/>
    </ligand>
</feature>
<feature type="active site" description="Proton donor" evidence="3">
    <location>
        <position position="472"/>
    </location>
</feature>
<feature type="transmembrane region" description="Helical" evidence="8">
    <location>
        <begin position="143"/>
        <end position="159"/>
    </location>
</feature>
<protein>
    <recommendedName>
        <fullName evidence="6">Phosphodiesterase</fullName>
        <ecNumber evidence="6">3.1.4.-</ecNumber>
    </recommendedName>
</protein>
<gene>
    <name evidence="10" type="ORF">BCR36DRAFT_409082</name>
</gene>
<evidence type="ECO:0000256" key="7">
    <source>
        <dbReference type="SAM" id="MobiDB-lite"/>
    </source>
</evidence>
<feature type="compositionally biased region" description="Low complexity" evidence="7">
    <location>
        <begin position="1007"/>
        <end position="1016"/>
    </location>
</feature>
<keyword evidence="1 5" id="KW-0479">Metal-binding</keyword>
<dbReference type="Pfam" id="PF00233">
    <property type="entry name" value="PDEase_I"/>
    <property type="match status" value="1"/>
</dbReference>
<evidence type="ECO:0000256" key="8">
    <source>
        <dbReference type="SAM" id="Phobius"/>
    </source>
</evidence>
<feature type="transmembrane region" description="Helical" evidence="8">
    <location>
        <begin position="193"/>
        <end position="212"/>
    </location>
</feature>
<sequence length="1098" mass="130382">MDDTSNIYEYKKSEYSQINIIEKEENVDKKTKNFSNVDNNNGIEIKKKKKDEDIYTICSVYDINERVSGYLGQRFKDNPIYYYKQCYMTGILIHVIVFGMTILAKQLLYLELEDFYLFVLYITISTIIVGEFRIFFEFNPKSPIPYYTLTIPFIILSLVFKENNLLFETLYYISLSFLIYLSEIPNKAIHLKIIPIVFFVYFTATVLLRYFFEDNMCQRNRFATELCDKKEELSKIDLWDEFFLIITILFLVELISRFQYYIDYGKYINIRRENALGELFQINKKLRKNINTLNRYKHLSENTLYSDIPIKELIELMIKIKETPKLNNRYKQYISFLIRLLEQNISYSKNSLNYEDRGQEIKEIQIWLDLLEVKKQNKIFNLFTNKEIEDYSKNIIDEFPEEVMKYLKRYYLDMHYNAMKLHQLSEGHSLFYTVLWLVTIKYDLLNKLNIKKALFYEWVINIESGYKKNPYHNSMHAADVLFMTHYLIVKSGIIKKLTPIEIFSVIIASFIHDFKHPGVNNNFLIETSDELAILYNDSSVLENYHIASSFLLMDQFNFIVEMDDEMKDYMKEIIISMVLATDMFYNTYWTKKFADKVENNNIDFSCKEDKLLLLNIFIKCADVGNPVKPLDIYVHWVKMIIEEFFQQGDEEAKRGMIISPYMDRNFENTPDNQIGFISFVVNPLFIPLNKYFDGTFSNLLINIDQNLEYWKIKKQQRIQKEEEQRNKKIAYKNKILKSMKEKRLSQLEDDSFDINKYQCYQNNDVKNKNKSNIILNKKEMKDIIKESNNFEKTNANNINNNNIEINPRTYVNIRNSDNEEMLMQENQTYNQYLDDDSSNSWRHSKHRSRTHSHHHSHSKVQSSQKEVLSHHHVHSSSCSHHRNHSHKHSRPDFKYHIDTSHSKQNKERKKEKLDDNTNILSSNKKKNASSEINNKKGKEFITELSTSVSENSDLYSNDYEKDTESLTESCDYSRENLITNTEIIISTKRNDNNKKKKKRKEKIYAHSVSSSNSSLSKGDEDPTSLRISIKNASFISKDSKINREPGQLRNALNELSKNNIVRTKSENNSTVKLMSRKEELVKKALREIEMKKLQQTLN</sequence>
<feature type="region of interest" description="Disordered" evidence="7">
    <location>
        <begin position="833"/>
        <end position="932"/>
    </location>
</feature>
<dbReference type="InterPro" id="IPR023174">
    <property type="entry name" value="PDEase_CS"/>
</dbReference>
<dbReference type="PANTHER" id="PTHR11347">
    <property type="entry name" value="CYCLIC NUCLEOTIDE PHOSPHODIESTERASE"/>
    <property type="match status" value="1"/>
</dbReference>
<dbReference type="GO" id="GO:0007165">
    <property type="term" value="P:signal transduction"/>
    <property type="evidence" value="ECO:0007669"/>
    <property type="project" value="InterPro"/>
</dbReference>
<feature type="binding site" evidence="4">
    <location>
        <begin position="472"/>
        <end position="476"/>
    </location>
    <ligand>
        <name>AMP</name>
        <dbReference type="ChEBI" id="CHEBI:456215"/>
    </ligand>
</feature>
<feature type="domain" description="PDEase" evidence="9">
    <location>
        <begin position="399"/>
        <end position="717"/>
    </location>
</feature>
<dbReference type="OrthoDB" id="546632at2759"/>
<feature type="compositionally biased region" description="Basic residues" evidence="7">
    <location>
        <begin position="842"/>
        <end position="858"/>
    </location>
</feature>
<feature type="binding site" evidence="5">
    <location>
        <position position="476"/>
    </location>
    <ligand>
        <name>Zn(2+)</name>
        <dbReference type="ChEBI" id="CHEBI:29105"/>
        <label>1</label>
    </ligand>
</feature>
<reference evidence="10 11" key="1">
    <citation type="submission" date="2016-08" db="EMBL/GenBank/DDBJ databases">
        <title>Genomes of anaerobic fungi encode conserved fungal cellulosomes for biomass hydrolysis.</title>
        <authorList>
            <consortium name="DOE Joint Genome Institute"/>
            <person name="Haitjema C.H."/>
            <person name="Gilmore S.P."/>
            <person name="Henske J.K."/>
            <person name="Solomon K.V."/>
            <person name="De Groot R."/>
            <person name="Kuo A."/>
            <person name="Mondo S.J."/>
            <person name="Salamov A.A."/>
            <person name="Labutti K."/>
            <person name="Zhao Z."/>
            <person name="Chiniquy J."/>
            <person name="Barry K."/>
            <person name="Brewer H.M."/>
            <person name="Purvine S.O."/>
            <person name="Wright A.T."/>
            <person name="Boxma B."/>
            <person name="Van Alen T."/>
            <person name="Hackstein J.H."/>
            <person name="Baker S.E."/>
            <person name="Grigoriev I.V."/>
            <person name="O'Malley M.A."/>
        </authorList>
    </citation>
    <scope>NUCLEOTIDE SEQUENCE [LARGE SCALE GENOMIC DNA]</scope>
    <source>
        <strain evidence="11">finn</strain>
    </source>
</reference>
<dbReference type="EC" id="3.1.4.-" evidence="6"/>
<feature type="transmembrane region" description="Helical" evidence="8">
    <location>
        <begin position="242"/>
        <end position="262"/>
    </location>
</feature>
<dbReference type="InterPro" id="IPR036971">
    <property type="entry name" value="PDEase_catalytic_dom_sf"/>
</dbReference>
<feature type="transmembrane region" description="Helical" evidence="8">
    <location>
        <begin position="86"/>
        <end position="109"/>
    </location>
</feature>
<evidence type="ECO:0000256" key="2">
    <source>
        <dbReference type="ARBA" id="ARBA00022801"/>
    </source>
</evidence>
<dbReference type="AlphaFoldDB" id="A0A1Y1VKG1"/>
<accession>A0A1Y1VKG1</accession>
<name>A0A1Y1VKG1_9FUNG</name>
<feature type="binding site" evidence="5">
    <location>
        <position position="512"/>
    </location>
    <ligand>
        <name>Zn(2+)</name>
        <dbReference type="ChEBI" id="CHEBI:29105"/>
        <label>1</label>
    </ligand>
</feature>
<dbReference type="PROSITE" id="PS51845">
    <property type="entry name" value="PDEASE_I_2"/>
    <property type="match status" value="1"/>
</dbReference>
<feature type="binding site" evidence="4">
    <location>
        <position position="673"/>
    </location>
    <ligand>
        <name>AMP</name>
        <dbReference type="ChEBI" id="CHEBI:456215"/>
    </ligand>
</feature>
<keyword evidence="11" id="KW-1185">Reference proteome</keyword>
<keyword evidence="8" id="KW-0472">Membrane</keyword>
<keyword evidence="8" id="KW-1133">Transmembrane helix</keyword>
<evidence type="ECO:0000313" key="10">
    <source>
        <dbReference type="EMBL" id="ORX58572.1"/>
    </source>
</evidence>
<dbReference type="SUPFAM" id="SSF109604">
    <property type="entry name" value="HD-domain/PDEase-like"/>
    <property type="match status" value="1"/>
</dbReference>
<feature type="binding site" evidence="5">
    <location>
        <position position="513"/>
    </location>
    <ligand>
        <name>Zn(2+)</name>
        <dbReference type="ChEBI" id="CHEBI:29105"/>
        <label>2</label>
    </ligand>
</feature>
<feature type="binding site" evidence="4">
    <location>
        <position position="513"/>
    </location>
    <ligand>
        <name>AMP</name>
        <dbReference type="ChEBI" id="CHEBI:456215"/>
    </ligand>
</feature>
<dbReference type="STRING" id="1754191.A0A1Y1VKG1"/>
<dbReference type="PROSITE" id="PS00126">
    <property type="entry name" value="PDEASE_I_1"/>
    <property type="match status" value="1"/>
</dbReference>
<feature type="region of interest" description="Disordered" evidence="7">
    <location>
        <begin position="989"/>
        <end position="1022"/>
    </location>
</feature>
<evidence type="ECO:0000313" key="11">
    <source>
        <dbReference type="Proteomes" id="UP000193719"/>
    </source>
</evidence>
<evidence type="ECO:0000256" key="3">
    <source>
        <dbReference type="PIRSR" id="PIRSR623088-1"/>
    </source>
</evidence>
<dbReference type="PRINTS" id="PR00387">
    <property type="entry name" value="PDIESTERASE1"/>
</dbReference>
<comment type="caution">
    <text evidence="10">The sequence shown here is derived from an EMBL/GenBank/DDBJ whole genome shotgun (WGS) entry which is preliminary data.</text>
</comment>
<dbReference type="EMBL" id="MCFH01000004">
    <property type="protein sequence ID" value="ORX58572.1"/>
    <property type="molecule type" value="Genomic_DNA"/>
</dbReference>
<feature type="binding site" evidence="5">
    <location>
        <position position="622"/>
    </location>
    <ligand>
        <name>Zn(2+)</name>
        <dbReference type="ChEBI" id="CHEBI:29105"/>
        <label>1</label>
    </ligand>
</feature>